<organism evidence="2 3">
    <name type="scientific">Pseudo-nitzschia multistriata</name>
    <dbReference type="NCBI Taxonomy" id="183589"/>
    <lineage>
        <taxon>Eukaryota</taxon>
        <taxon>Sar</taxon>
        <taxon>Stramenopiles</taxon>
        <taxon>Ochrophyta</taxon>
        <taxon>Bacillariophyta</taxon>
        <taxon>Bacillariophyceae</taxon>
        <taxon>Bacillariophycidae</taxon>
        <taxon>Bacillariales</taxon>
        <taxon>Bacillariaceae</taxon>
        <taxon>Pseudo-nitzschia</taxon>
    </lineage>
</organism>
<dbReference type="Proteomes" id="UP000291116">
    <property type="component" value="Unassembled WGS sequence"/>
</dbReference>
<gene>
    <name evidence="2" type="ORF">PSNMU_V1.4_AUG-EV-PASAV3_0033030</name>
</gene>
<name>A0A448Z318_9STRA</name>
<proteinExistence type="predicted"/>
<dbReference type="AlphaFoldDB" id="A0A448Z318"/>
<accession>A0A448Z318</accession>
<evidence type="ECO:0000313" key="2">
    <source>
        <dbReference type="EMBL" id="VEU36517.1"/>
    </source>
</evidence>
<reference evidence="2 3" key="1">
    <citation type="submission" date="2019-01" db="EMBL/GenBank/DDBJ databases">
        <authorList>
            <person name="Ferrante I. M."/>
        </authorList>
    </citation>
    <scope>NUCLEOTIDE SEQUENCE [LARGE SCALE GENOMIC DNA]</scope>
    <source>
        <strain evidence="2 3">B856</strain>
    </source>
</reference>
<protein>
    <submittedName>
        <fullName evidence="2">Uncharacterized protein</fullName>
    </submittedName>
</protein>
<feature type="compositionally biased region" description="Basic and acidic residues" evidence="1">
    <location>
        <begin position="24"/>
        <end position="33"/>
    </location>
</feature>
<evidence type="ECO:0000313" key="3">
    <source>
        <dbReference type="Proteomes" id="UP000291116"/>
    </source>
</evidence>
<sequence length="114" mass="13050">MRNGRESRHGRHRKHSSTNVIRNNIHDVDEDKGNNSYAFGEEFETNAPGSASGTISSIPDDAIGWFESTNSHGNCHRHYHNCYNYGRKNRMNDYGSTSTHKSKHKFWLRGVVSQ</sequence>
<keyword evidence="3" id="KW-1185">Reference proteome</keyword>
<dbReference type="EMBL" id="CAACVS010000092">
    <property type="protein sequence ID" value="VEU36517.1"/>
    <property type="molecule type" value="Genomic_DNA"/>
</dbReference>
<feature type="region of interest" description="Disordered" evidence="1">
    <location>
        <begin position="1"/>
        <end position="54"/>
    </location>
</feature>
<evidence type="ECO:0000256" key="1">
    <source>
        <dbReference type="SAM" id="MobiDB-lite"/>
    </source>
</evidence>